<feature type="domain" description="HTH cro/C1-type" evidence="1">
    <location>
        <begin position="22"/>
        <end position="58"/>
    </location>
</feature>
<dbReference type="InterPro" id="IPR001387">
    <property type="entry name" value="Cro/C1-type_HTH"/>
</dbReference>
<evidence type="ECO:0000313" key="3">
    <source>
        <dbReference type="Proteomes" id="UP001163336"/>
    </source>
</evidence>
<sequence length="69" mass="8056">MEKYFDRLEPRPDLLRSKEHTADLDRTFISLVERGERQPTIRVVFKLAAAVVTTKSHLKIFTEKLVEAD</sequence>
<dbReference type="EMBL" id="AP026966">
    <property type="protein sequence ID" value="BDT59104.1"/>
    <property type="molecule type" value="Genomic_DNA"/>
</dbReference>
<organism evidence="2 3">
    <name type="scientific">Massilia varians</name>
    <dbReference type="NCBI Taxonomy" id="457921"/>
    <lineage>
        <taxon>Bacteria</taxon>
        <taxon>Pseudomonadati</taxon>
        <taxon>Pseudomonadota</taxon>
        <taxon>Betaproteobacteria</taxon>
        <taxon>Burkholderiales</taxon>
        <taxon>Oxalobacteraceae</taxon>
        <taxon>Telluria group</taxon>
        <taxon>Massilia</taxon>
    </lineage>
</organism>
<gene>
    <name evidence="2" type="ORF">MasN3_25980</name>
</gene>
<proteinExistence type="predicted"/>
<accession>A0ABN6TGL6</accession>
<dbReference type="PROSITE" id="PS50943">
    <property type="entry name" value="HTH_CROC1"/>
    <property type="match status" value="1"/>
</dbReference>
<name>A0ABN6TGL6_9BURK</name>
<dbReference type="Proteomes" id="UP001163336">
    <property type="component" value="Chromosome"/>
</dbReference>
<evidence type="ECO:0000259" key="1">
    <source>
        <dbReference type="PROSITE" id="PS50943"/>
    </source>
</evidence>
<evidence type="ECO:0000313" key="2">
    <source>
        <dbReference type="EMBL" id="BDT59104.1"/>
    </source>
</evidence>
<protein>
    <recommendedName>
        <fullName evidence="1">HTH cro/C1-type domain-containing protein</fullName>
    </recommendedName>
</protein>
<keyword evidence="3" id="KW-1185">Reference proteome</keyword>
<reference evidence="2" key="1">
    <citation type="submission" date="2022-11" db="EMBL/GenBank/DDBJ databases">
        <title>Isolation and characterization of PLA-degrading bacterium Massilia sp. from Antarctic soil.</title>
        <authorList>
            <person name="Sato K."/>
            <person name="Gomez-Fuentes C."/>
            <person name="Ahmad S.A."/>
            <person name="Zulkharnain A."/>
        </authorList>
    </citation>
    <scope>NUCLEOTIDE SEQUENCE</scope>
    <source>
        <strain evidence="2">N-3</strain>
    </source>
</reference>